<evidence type="ECO:0000313" key="2">
    <source>
        <dbReference type="Proteomes" id="UP000247755"/>
    </source>
</evidence>
<dbReference type="AlphaFoldDB" id="A0A318J4D8"/>
<sequence>MKTPEVRAAFIGSIMTSITTMVSLALAIGGMSMAPAFGADYGNYESQQQHGANDGYRPYESYPQQHRMGNGYLQNHRHQWDHGNRQAYRHPGNDYRRGDYYDNQDYVYAPPPVVYAPQSTPGINLFIPLQFR</sequence>
<protein>
    <submittedName>
        <fullName evidence="1">Uncharacterized protein</fullName>
    </submittedName>
</protein>
<gene>
    <name evidence="1" type="ORF">NA66_100986</name>
</gene>
<evidence type="ECO:0000313" key="1">
    <source>
        <dbReference type="EMBL" id="PXX33825.1"/>
    </source>
</evidence>
<accession>A0A318J4D8</accession>
<proteinExistence type="predicted"/>
<comment type="caution">
    <text evidence="1">The sequence shown here is derived from an EMBL/GenBank/DDBJ whole genome shotgun (WGS) entry which is preliminary data.</text>
</comment>
<organism evidence="1 2">
    <name type="scientific">Burkholderia pyrrocinia</name>
    <name type="common">Pseudomonas pyrrocinia</name>
    <dbReference type="NCBI Taxonomy" id="60550"/>
    <lineage>
        <taxon>Bacteria</taxon>
        <taxon>Pseudomonadati</taxon>
        <taxon>Pseudomonadota</taxon>
        <taxon>Betaproteobacteria</taxon>
        <taxon>Burkholderiales</taxon>
        <taxon>Burkholderiaceae</taxon>
        <taxon>Burkholderia</taxon>
        <taxon>Burkholderia cepacia complex</taxon>
    </lineage>
</organism>
<reference evidence="1 2" key="1">
    <citation type="submission" date="2018-05" db="EMBL/GenBank/DDBJ databases">
        <title>Comparative genomics of bacterial root endophytes of switchgrass collected from native prairies over two seasons.</title>
        <authorList>
            <person name="Tang Y."/>
        </authorList>
    </citation>
    <scope>NUCLEOTIDE SEQUENCE [LARGE SCALE GENOMIC DNA]</scope>
    <source>
        <strain evidence="1 2">NFIX32</strain>
    </source>
</reference>
<dbReference type="RefSeq" id="WP_072439858.1">
    <property type="nucleotide sequence ID" value="NZ_QJJY01000009.1"/>
</dbReference>
<dbReference type="Proteomes" id="UP000247755">
    <property type="component" value="Unassembled WGS sequence"/>
</dbReference>
<name>A0A318J4D8_BURPY</name>
<dbReference type="EMBL" id="QJJY01000009">
    <property type="protein sequence ID" value="PXX33825.1"/>
    <property type="molecule type" value="Genomic_DNA"/>
</dbReference>